<proteinExistence type="predicted"/>
<gene>
    <name evidence="2" type="ORF">RJT34_05725</name>
</gene>
<dbReference type="EMBL" id="JAYKXN010000002">
    <property type="protein sequence ID" value="KAK7309191.1"/>
    <property type="molecule type" value="Genomic_DNA"/>
</dbReference>
<keyword evidence="1" id="KW-0472">Membrane</keyword>
<keyword evidence="3" id="KW-1185">Reference proteome</keyword>
<dbReference type="AlphaFoldDB" id="A0AAN9K3B0"/>
<name>A0AAN9K3B0_CLITE</name>
<organism evidence="2 3">
    <name type="scientific">Clitoria ternatea</name>
    <name type="common">Butterfly pea</name>
    <dbReference type="NCBI Taxonomy" id="43366"/>
    <lineage>
        <taxon>Eukaryota</taxon>
        <taxon>Viridiplantae</taxon>
        <taxon>Streptophyta</taxon>
        <taxon>Embryophyta</taxon>
        <taxon>Tracheophyta</taxon>
        <taxon>Spermatophyta</taxon>
        <taxon>Magnoliopsida</taxon>
        <taxon>eudicotyledons</taxon>
        <taxon>Gunneridae</taxon>
        <taxon>Pentapetalae</taxon>
        <taxon>rosids</taxon>
        <taxon>fabids</taxon>
        <taxon>Fabales</taxon>
        <taxon>Fabaceae</taxon>
        <taxon>Papilionoideae</taxon>
        <taxon>50 kb inversion clade</taxon>
        <taxon>NPAAA clade</taxon>
        <taxon>indigoferoid/millettioid clade</taxon>
        <taxon>Phaseoleae</taxon>
        <taxon>Clitoria</taxon>
    </lineage>
</organism>
<evidence type="ECO:0000313" key="3">
    <source>
        <dbReference type="Proteomes" id="UP001359559"/>
    </source>
</evidence>
<dbReference type="Proteomes" id="UP001359559">
    <property type="component" value="Unassembled WGS sequence"/>
</dbReference>
<keyword evidence="1" id="KW-0812">Transmembrane</keyword>
<sequence length="76" mass="9058">MCYWVHTWRRNLYGGLASICAFVSDFTHFFILIYFFLFFLLEVPYIPLHVMLRGNVSLVLQHLLPCREPVSNFIQC</sequence>
<comment type="caution">
    <text evidence="2">The sequence shown here is derived from an EMBL/GenBank/DDBJ whole genome shotgun (WGS) entry which is preliminary data.</text>
</comment>
<feature type="transmembrane region" description="Helical" evidence="1">
    <location>
        <begin position="12"/>
        <end position="41"/>
    </location>
</feature>
<evidence type="ECO:0000256" key="1">
    <source>
        <dbReference type="SAM" id="Phobius"/>
    </source>
</evidence>
<keyword evidence="1" id="KW-1133">Transmembrane helix</keyword>
<evidence type="ECO:0000313" key="2">
    <source>
        <dbReference type="EMBL" id="KAK7309191.1"/>
    </source>
</evidence>
<accession>A0AAN9K3B0</accession>
<protein>
    <submittedName>
        <fullName evidence="2">Uncharacterized protein</fullName>
    </submittedName>
</protein>
<reference evidence="2 3" key="1">
    <citation type="submission" date="2024-01" db="EMBL/GenBank/DDBJ databases">
        <title>The genomes of 5 underutilized Papilionoideae crops provide insights into root nodulation and disease resistance.</title>
        <authorList>
            <person name="Yuan L."/>
        </authorList>
    </citation>
    <scope>NUCLEOTIDE SEQUENCE [LARGE SCALE GENOMIC DNA]</scope>
    <source>
        <strain evidence="2">LY-2023</strain>
        <tissue evidence="2">Leaf</tissue>
    </source>
</reference>